<dbReference type="GO" id="GO:0008926">
    <property type="term" value="F:mannitol-1-phosphate 5-dehydrogenase activity"/>
    <property type="evidence" value="ECO:0007669"/>
    <property type="project" value="UniProtKB-EC"/>
</dbReference>
<comment type="catalytic activity">
    <reaction evidence="2">
        <text>D-mannitol 1-phosphate + NAD(+) = beta-D-fructose 6-phosphate + NADH + H(+)</text>
        <dbReference type="Rhea" id="RHEA:19661"/>
        <dbReference type="ChEBI" id="CHEBI:15378"/>
        <dbReference type="ChEBI" id="CHEBI:57540"/>
        <dbReference type="ChEBI" id="CHEBI:57634"/>
        <dbReference type="ChEBI" id="CHEBI:57945"/>
        <dbReference type="ChEBI" id="CHEBI:61381"/>
        <dbReference type="EC" id="1.1.1.17"/>
    </reaction>
</comment>
<evidence type="ECO:0000256" key="1">
    <source>
        <dbReference type="ARBA" id="ARBA00023002"/>
    </source>
</evidence>
<dbReference type="AlphaFoldDB" id="A0A8J8SHH5"/>
<reference evidence="5" key="1">
    <citation type="submission" date="2020-07" db="EMBL/GenBank/DDBJ databases">
        <title>Vallitalea pronyensis genome.</title>
        <authorList>
            <person name="Postec A."/>
        </authorList>
    </citation>
    <scope>NUCLEOTIDE SEQUENCE</scope>
    <source>
        <strain evidence="5">FatNI3</strain>
    </source>
</reference>
<dbReference type="InterPro" id="IPR013131">
    <property type="entry name" value="Mannitol_DH_N"/>
</dbReference>
<evidence type="ECO:0000313" key="5">
    <source>
        <dbReference type="EMBL" id="QUI23442.1"/>
    </source>
</evidence>
<dbReference type="PANTHER" id="PTHR43362">
    <property type="entry name" value="MANNITOL DEHYDROGENASE DSF1-RELATED"/>
    <property type="match status" value="1"/>
</dbReference>
<name>A0A8J8SHH5_9FIRM</name>
<dbReference type="InterPro" id="IPR050988">
    <property type="entry name" value="Mannitol_DH/Oxidoreductase"/>
</dbReference>
<protein>
    <submittedName>
        <fullName evidence="5">Mannitol dehydrogenase family protein</fullName>
    </submittedName>
</protein>
<evidence type="ECO:0000259" key="4">
    <source>
        <dbReference type="Pfam" id="PF08125"/>
    </source>
</evidence>
<organism evidence="5 6">
    <name type="scientific">Vallitalea pronyensis</name>
    <dbReference type="NCBI Taxonomy" id="1348613"/>
    <lineage>
        <taxon>Bacteria</taxon>
        <taxon>Bacillati</taxon>
        <taxon>Bacillota</taxon>
        <taxon>Clostridia</taxon>
        <taxon>Lachnospirales</taxon>
        <taxon>Vallitaleaceae</taxon>
        <taxon>Vallitalea</taxon>
    </lineage>
</organism>
<dbReference type="KEGG" id="vpy:HZI73_14620"/>
<dbReference type="Gene3D" id="1.10.1040.10">
    <property type="entry name" value="N-(1-d-carboxylethyl)-l-norvaline Dehydrogenase, domain 2"/>
    <property type="match status" value="1"/>
</dbReference>
<proteinExistence type="predicted"/>
<evidence type="ECO:0000256" key="2">
    <source>
        <dbReference type="ARBA" id="ARBA00048615"/>
    </source>
</evidence>
<evidence type="ECO:0000313" key="6">
    <source>
        <dbReference type="Proteomes" id="UP000683246"/>
    </source>
</evidence>
<dbReference type="InterPro" id="IPR013118">
    <property type="entry name" value="Mannitol_DH_C"/>
</dbReference>
<evidence type="ECO:0000259" key="3">
    <source>
        <dbReference type="Pfam" id="PF01232"/>
    </source>
</evidence>
<dbReference type="InterPro" id="IPR013328">
    <property type="entry name" value="6PGD_dom2"/>
</dbReference>
<dbReference type="Pfam" id="PF01232">
    <property type="entry name" value="Mannitol_dh"/>
    <property type="match status" value="1"/>
</dbReference>
<sequence>MLRLSRKSLENKASWNAVGVSLPTFDHDKVLQKTIETPQWVHFGAGNIFRGFIANAHQQLLDNQKADTGIIAVESFDFEVMDKVYGPYDNLTLLVLMHANGHFDKKVIGSIVEGLTTDKNRLEDVQRLKNIFENPSLQMASFTITEKGYGLTDASGDYLNIIKQDIENGPENPIHTMSIITSLAYGRYLKGQFPMTFVSMDNCSHNGDKLKLAVVTIAKEWLGKGFVEEAFIQYLEDEHKITFPLSMIDKITPRPSEKVKEALNNQGITDMDVIITSKNAYMAPFVNAETSEYLVIEDKFTNGRPMLEEAGVIFTDRETVNKVETMKVTTCLNPLHTALAVSGCLLGYTLIADEMQDDTLKKFVQTIGYEEGLKVVVDPGIVNPKAFLDEVVNERFANPYIPDTPQRIATDTSQKVGIRFGETIKAYVNGNDLDPSDLVAIPLAIATWCRYLLGIDDKGEPFDISPDPLGDTLQDALKGIKLGDTSTDIRSILSNEKIFGINLYAIQLGEKIEGMFNEMIAGSGAVRRTLEKYIG</sequence>
<feature type="domain" description="Mannitol dehydrogenase C-terminal" evidence="4">
    <location>
        <begin position="320"/>
        <end position="505"/>
    </location>
</feature>
<dbReference type="InterPro" id="IPR036291">
    <property type="entry name" value="NAD(P)-bd_dom_sf"/>
</dbReference>
<keyword evidence="6" id="KW-1185">Reference proteome</keyword>
<dbReference type="SUPFAM" id="SSF51735">
    <property type="entry name" value="NAD(P)-binding Rossmann-fold domains"/>
    <property type="match status" value="1"/>
</dbReference>
<dbReference type="EMBL" id="CP058649">
    <property type="protein sequence ID" value="QUI23442.1"/>
    <property type="molecule type" value="Genomic_DNA"/>
</dbReference>
<keyword evidence="1" id="KW-0560">Oxidoreductase</keyword>
<dbReference type="Gene3D" id="3.40.50.720">
    <property type="entry name" value="NAD(P)-binding Rossmann-like Domain"/>
    <property type="match status" value="1"/>
</dbReference>
<dbReference type="Pfam" id="PF08125">
    <property type="entry name" value="Mannitol_dh_C"/>
    <property type="match status" value="1"/>
</dbReference>
<dbReference type="InterPro" id="IPR008927">
    <property type="entry name" value="6-PGluconate_DH-like_C_sf"/>
</dbReference>
<accession>A0A8J8SHH5</accession>
<gene>
    <name evidence="5" type="ORF">HZI73_14620</name>
</gene>
<feature type="domain" description="Mannitol dehydrogenase N-terminal" evidence="3">
    <location>
        <begin position="40"/>
        <end position="308"/>
    </location>
</feature>
<dbReference type="RefSeq" id="WP_212694126.1">
    <property type="nucleotide sequence ID" value="NZ_CP058649.1"/>
</dbReference>
<dbReference type="SUPFAM" id="SSF48179">
    <property type="entry name" value="6-phosphogluconate dehydrogenase C-terminal domain-like"/>
    <property type="match status" value="1"/>
</dbReference>
<dbReference type="Proteomes" id="UP000683246">
    <property type="component" value="Chromosome"/>
</dbReference>
<dbReference type="PANTHER" id="PTHR43362:SF1">
    <property type="entry name" value="MANNITOL DEHYDROGENASE 2-RELATED"/>
    <property type="match status" value="1"/>
</dbReference>